<keyword evidence="3" id="KW-1185">Reference proteome</keyword>
<feature type="compositionally biased region" description="Polar residues" evidence="1">
    <location>
        <begin position="85"/>
        <end position="94"/>
    </location>
</feature>
<feature type="region of interest" description="Disordered" evidence="1">
    <location>
        <begin position="411"/>
        <end position="448"/>
    </location>
</feature>
<reference evidence="2" key="1">
    <citation type="journal article" date="2020" name="Cell">
        <title>Large-Scale Comparative Analyses of Tick Genomes Elucidate Their Genetic Diversity and Vector Capacities.</title>
        <authorList>
            <consortium name="Tick Genome and Microbiome Consortium (TIGMIC)"/>
            <person name="Jia N."/>
            <person name="Wang J."/>
            <person name="Shi W."/>
            <person name="Du L."/>
            <person name="Sun Y."/>
            <person name="Zhan W."/>
            <person name="Jiang J.F."/>
            <person name="Wang Q."/>
            <person name="Zhang B."/>
            <person name="Ji P."/>
            <person name="Bell-Sakyi L."/>
            <person name="Cui X.M."/>
            <person name="Yuan T.T."/>
            <person name="Jiang B.G."/>
            <person name="Yang W.F."/>
            <person name="Lam T.T."/>
            <person name="Chang Q.C."/>
            <person name="Ding S.J."/>
            <person name="Wang X.J."/>
            <person name="Zhu J.G."/>
            <person name="Ruan X.D."/>
            <person name="Zhao L."/>
            <person name="Wei J.T."/>
            <person name="Ye R.Z."/>
            <person name="Que T.C."/>
            <person name="Du C.H."/>
            <person name="Zhou Y.H."/>
            <person name="Cheng J.X."/>
            <person name="Dai P.F."/>
            <person name="Guo W.B."/>
            <person name="Han X.H."/>
            <person name="Huang E.J."/>
            <person name="Li L.F."/>
            <person name="Wei W."/>
            <person name="Gao Y.C."/>
            <person name="Liu J.Z."/>
            <person name="Shao H.Z."/>
            <person name="Wang X."/>
            <person name="Wang C.C."/>
            <person name="Yang T.C."/>
            <person name="Huo Q.B."/>
            <person name="Li W."/>
            <person name="Chen H.Y."/>
            <person name="Chen S.E."/>
            <person name="Zhou L.G."/>
            <person name="Ni X.B."/>
            <person name="Tian J.H."/>
            <person name="Sheng Y."/>
            <person name="Liu T."/>
            <person name="Pan Y.S."/>
            <person name="Xia L.Y."/>
            <person name="Li J."/>
            <person name="Zhao F."/>
            <person name="Cao W.C."/>
        </authorList>
    </citation>
    <scope>NUCLEOTIDE SEQUENCE</scope>
    <source>
        <strain evidence="2">Rmic-2018</strain>
    </source>
</reference>
<evidence type="ECO:0000256" key="1">
    <source>
        <dbReference type="SAM" id="MobiDB-lite"/>
    </source>
</evidence>
<feature type="region of interest" description="Disordered" evidence="1">
    <location>
        <begin position="325"/>
        <end position="356"/>
    </location>
</feature>
<feature type="compositionally biased region" description="Polar residues" evidence="1">
    <location>
        <begin position="425"/>
        <end position="440"/>
    </location>
</feature>
<gene>
    <name evidence="2" type="ORF">HPB51_018700</name>
</gene>
<evidence type="ECO:0000313" key="2">
    <source>
        <dbReference type="EMBL" id="KAH8021851.1"/>
    </source>
</evidence>
<sequence length="543" mass="57968">MSQGKPSNKSGFDVLSAEGNDDTKNGKKRKKKSDENDDFETTTHMMTTTQGTLNALNKEGKGPSPASGRRKSTTGGEVAGRRKSTSSAEKTTPSNRRKSMSAIESPSMARRKSNVPDGGRRKSIASALGGPPQGMPIGPMDPRHMKNNLGPSDISSLTCSCQDCWCRCCQELRDPSKQWLGEAGENNRQESTRIETVLHFGRCDSTGMPLQNQPSLSKVTSEPALGQYGSRRTSAVAEGNDDVNITVRTSKSHSAIDQASGSDSDITVNIRVVFRDSHGEEASMTSVVRARADGREVRPHVVRSTPGHAAVDSYPGVDEVHIKVSSGDAPGPVKSTEAVTRVPAATSRSRESLSREVVKPVRLRTMLPPPQSAPTIENERDKWAGGIEMLDVPALDYVRVSYSINGSSFRDSETGISVDIGPPDQSGSGSLPPATRTTGSAERLTTRGTGSAECLALADLETLSANLLKKVQNLRRIHMENKARRGMGGVPNRGTFPGPQPSPYAAAGIGGAVSGMSTHSQGERSSKKRKRSRKSKGFQSTEA</sequence>
<protein>
    <submittedName>
        <fullName evidence="2">Uncharacterized protein</fullName>
    </submittedName>
</protein>
<name>A0A9J6DIQ9_RHIMP</name>
<comment type="caution">
    <text evidence="2">The sequence shown here is derived from an EMBL/GenBank/DDBJ whole genome shotgun (WGS) entry which is preliminary data.</text>
</comment>
<evidence type="ECO:0000313" key="3">
    <source>
        <dbReference type="Proteomes" id="UP000821866"/>
    </source>
</evidence>
<dbReference type="EMBL" id="JABSTU010000009">
    <property type="protein sequence ID" value="KAH8021851.1"/>
    <property type="molecule type" value="Genomic_DNA"/>
</dbReference>
<feature type="region of interest" description="Disordered" evidence="1">
    <location>
        <begin position="1"/>
        <end position="149"/>
    </location>
</feature>
<feature type="compositionally biased region" description="Polar residues" evidence="1">
    <location>
        <begin position="1"/>
        <end position="10"/>
    </location>
</feature>
<dbReference type="Proteomes" id="UP000821866">
    <property type="component" value="Chromosome 7"/>
</dbReference>
<feature type="compositionally biased region" description="Basic residues" evidence="1">
    <location>
        <begin position="526"/>
        <end position="536"/>
    </location>
</feature>
<feature type="region of interest" description="Disordered" evidence="1">
    <location>
        <begin position="482"/>
        <end position="543"/>
    </location>
</feature>
<accession>A0A9J6DIQ9</accession>
<organism evidence="2 3">
    <name type="scientific">Rhipicephalus microplus</name>
    <name type="common">Cattle tick</name>
    <name type="synonym">Boophilus microplus</name>
    <dbReference type="NCBI Taxonomy" id="6941"/>
    <lineage>
        <taxon>Eukaryota</taxon>
        <taxon>Metazoa</taxon>
        <taxon>Ecdysozoa</taxon>
        <taxon>Arthropoda</taxon>
        <taxon>Chelicerata</taxon>
        <taxon>Arachnida</taxon>
        <taxon>Acari</taxon>
        <taxon>Parasitiformes</taxon>
        <taxon>Ixodida</taxon>
        <taxon>Ixodoidea</taxon>
        <taxon>Ixodidae</taxon>
        <taxon>Rhipicephalinae</taxon>
        <taxon>Rhipicephalus</taxon>
        <taxon>Boophilus</taxon>
    </lineage>
</organism>
<dbReference type="AlphaFoldDB" id="A0A9J6DIQ9"/>
<reference evidence="2" key="2">
    <citation type="submission" date="2021-09" db="EMBL/GenBank/DDBJ databases">
        <authorList>
            <person name="Jia N."/>
            <person name="Wang J."/>
            <person name="Shi W."/>
            <person name="Du L."/>
            <person name="Sun Y."/>
            <person name="Zhan W."/>
            <person name="Jiang J."/>
            <person name="Wang Q."/>
            <person name="Zhang B."/>
            <person name="Ji P."/>
            <person name="Sakyi L.B."/>
            <person name="Cui X."/>
            <person name="Yuan T."/>
            <person name="Jiang B."/>
            <person name="Yang W."/>
            <person name="Lam T.T.-Y."/>
            <person name="Chang Q."/>
            <person name="Ding S."/>
            <person name="Wang X."/>
            <person name="Zhu J."/>
            <person name="Ruan X."/>
            <person name="Zhao L."/>
            <person name="Wei J."/>
            <person name="Que T."/>
            <person name="Du C."/>
            <person name="Cheng J."/>
            <person name="Dai P."/>
            <person name="Han X."/>
            <person name="Huang E."/>
            <person name="Gao Y."/>
            <person name="Liu J."/>
            <person name="Shao H."/>
            <person name="Ye R."/>
            <person name="Li L."/>
            <person name="Wei W."/>
            <person name="Wang X."/>
            <person name="Wang C."/>
            <person name="Huo Q."/>
            <person name="Li W."/>
            <person name="Guo W."/>
            <person name="Chen H."/>
            <person name="Chen S."/>
            <person name="Zhou L."/>
            <person name="Zhou L."/>
            <person name="Ni X."/>
            <person name="Tian J."/>
            <person name="Zhou Y."/>
            <person name="Sheng Y."/>
            <person name="Liu T."/>
            <person name="Pan Y."/>
            <person name="Xia L."/>
            <person name="Li J."/>
            <person name="Zhao F."/>
            <person name="Cao W."/>
        </authorList>
    </citation>
    <scope>NUCLEOTIDE SEQUENCE</scope>
    <source>
        <strain evidence="2">Rmic-2018</strain>
        <tissue evidence="2">Larvae</tissue>
    </source>
</reference>
<proteinExistence type="predicted"/>